<accession>A0A5N5QCU7</accession>
<gene>
    <name evidence="2" type="ORF">CTheo_7281</name>
</gene>
<dbReference type="Gene3D" id="3.40.50.1820">
    <property type="entry name" value="alpha/beta hydrolase"/>
    <property type="match status" value="1"/>
</dbReference>
<keyword evidence="3" id="KW-1185">Reference proteome</keyword>
<evidence type="ECO:0000313" key="2">
    <source>
        <dbReference type="EMBL" id="KAB5589281.1"/>
    </source>
</evidence>
<dbReference type="Proteomes" id="UP000383932">
    <property type="component" value="Unassembled WGS sequence"/>
</dbReference>
<evidence type="ECO:0000259" key="1">
    <source>
        <dbReference type="Pfam" id="PF01764"/>
    </source>
</evidence>
<feature type="domain" description="Fungal lipase-type" evidence="1">
    <location>
        <begin position="178"/>
        <end position="272"/>
    </location>
</feature>
<dbReference type="GO" id="GO:0006629">
    <property type="term" value="P:lipid metabolic process"/>
    <property type="evidence" value="ECO:0007669"/>
    <property type="project" value="InterPro"/>
</dbReference>
<dbReference type="OrthoDB" id="406844at2759"/>
<dbReference type="InterPro" id="IPR002921">
    <property type="entry name" value="Fungal_lipase-type"/>
</dbReference>
<dbReference type="Pfam" id="PF01764">
    <property type="entry name" value="Lipase_3"/>
    <property type="match status" value="1"/>
</dbReference>
<dbReference type="EMBL" id="SSOP01000293">
    <property type="protein sequence ID" value="KAB5589281.1"/>
    <property type="molecule type" value="Genomic_DNA"/>
</dbReference>
<evidence type="ECO:0000313" key="3">
    <source>
        <dbReference type="Proteomes" id="UP000383932"/>
    </source>
</evidence>
<protein>
    <recommendedName>
        <fullName evidence="1">Fungal lipase-type domain-containing protein</fullName>
    </recommendedName>
</protein>
<comment type="caution">
    <text evidence="2">The sequence shown here is derived from an EMBL/GenBank/DDBJ whole genome shotgun (WGS) entry which is preliminary data.</text>
</comment>
<dbReference type="InterPro" id="IPR029058">
    <property type="entry name" value="AB_hydrolase_fold"/>
</dbReference>
<dbReference type="SUPFAM" id="SSF53474">
    <property type="entry name" value="alpha/beta-Hydrolases"/>
    <property type="match status" value="1"/>
</dbReference>
<dbReference type="AlphaFoldDB" id="A0A5N5QCU7"/>
<reference evidence="2 3" key="1">
    <citation type="journal article" date="2019" name="Fungal Biol. Biotechnol.">
        <title>Draft genome sequence of fastidious pathogen Ceratobasidium theobromae, which causes vascular-streak dieback in Theobroma cacao.</title>
        <authorList>
            <person name="Ali S.S."/>
            <person name="Asman A."/>
            <person name="Shao J."/>
            <person name="Firmansyah A.P."/>
            <person name="Susilo A.W."/>
            <person name="Rosmana A."/>
            <person name="McMahon P."/>
            <person name="Junaid M."/>
            <person name="Guest D."/>
            <person name="Kheng T.Y."/>
            <person name="Meinhardt L.W."/>
            <person name="Bailey B.A."/>
        </authorList>
    </citation>
    <scope>NUCLEOTIDE SEQUENCE [LARGE SCALE GENOMIC DNA]</scope>
    <source>
        <strain evidence="2 3">CT2</strain>
    </source>
</reference>
<proteinExistence type="predicted"/>
<name>A0A5N5QCU7_9AGAM</name>
<organism evidence="2 3">
    <name type="scientific">Ceratobasidium theobromae</name>
    <dbReference type="NCBI Taxonomy" id="1582974"/>
    <lineage>
        <taxon>Eukaryota</taxon>
        <taxon>Fungi</taxon>
        <taxon>Dikarya</taxon>
        <taxon>Basidiomycota</taxon>
        <taxon>Agaricomycotina</taxon>
        <taxon>Agaricomycetes</taxon>
        <taxon>Cantharellales</taxon>
        <taxon>Ceratobasidiaceae</taxon>
        <taxon>Ceratobasidium</taxon>
    </lineage>
</organism>
<sequence>MFDPEQQDVFQKVLQLSIASNMIRYCKNNAKSLQDMLAEKLPGALTEYAGKGWEVVWGPAVWKHKGATKNMSPDNVWYVAKNPALEFEDGSTSCAYVVAIAGTAGTELMSYDWTHEDFNIGQVVDLLGWINGQGITKVPVPSIPIPGDGKVYTARGTTNAVHILAAAPPVDSSQSLCEFLQTIDAPAGSKLIFTGHSLGAALSPTLAVALTKAGYTSKFQGRTLVYPTGGATPGNDQFVDLFKELFPPLGTPSTYRVWNQNIVNRIDIVPQAWCLDPSVDLHLSNIPTLYGALPWLLNKTMRGGISIMEGYSRKSKIGYKPIPHSVFSGTPPSSPPKTFEQLVFVVEAQHLDEYGTFILGTNPHQPPLCKTFIEEEGYLWSSVLCCFEEAAKGKMDGIEPELRN</sequence>